<evidence type="ECO:0000313" key="1">
    <source>
        <dbReference type="EMBL" id="MDT6988530.1"/>
    </source>
</evidence>
<dbReference type="AlphaFoldDB" id="A0AAW8VS16"/>
<protein>
    <submittedName>
        <fullName evidence="1">Uncharacterized protein</fullName>
    </submittedName>
</protein>
<proteinExistence type="predicted"/>
<dbReference type="RefSeq" id="WP_101873343.1">
    <property type="nucleotide sequence ID" value="NZ_CP016491.1"/>
</dbReference>
<dbReference type="EMBL" id="JAVLAQ010000001">
    <property type="protein sequence ID" value="MDT6988530.1"/>
    <property type="molecule type" value="Genomic_DNA"/>
</dbReference>
<accession>A0AAW8VS16</accession>
<gene>
    <name evidence="1" type="ORF">RI536_00085</name>
</gene>
<organism evidence="1 2">
    <name type="scientific">Lactiplantibacillus pentosus</name>
    <name type="common">Lactobacillus pentosus</name>
    <dbReference type="NCBI Taxonomy" id="1589"/>
    <lineage>
        <taxon>Bacteria</taxon>
        <taxon>Bacillati</taxon>
        <taxon>Bacillota</taxon>
        <taxon>Bacilli</taxon>
        <taxon>Lactobacillales</taxon>
        <taxon>Lactobacillaceae</taxon>
        <taxon>Lactiplantibacillus</taxon>
    </lineage>
</organism>
<sequence>MTKIDELEQIETAITHAEHDLGELKRQVLSKRAYIGLLEQKRNQLIGNLDEVDTPNYRFTRENRHYDKPSNWRVSIVDKAQAIKDLEQFDQGLITPTVDLKKVKQLIANGIIGDQQFKSLAISKIEPKIKVKAKVN</sequence>
<dbReference type="Proteomes" id="UP001267003">
    <property type="component" value="Unassembled WGS sequence"/>
</dbReference>
<dbReference type="KEGG" id="lpg:BB562_07190"/>
<name>A0AAW8VS16_LACPE</name>
<evidence type="ECO:0000313" key="2">
    <source>
        <dbReference type="Proteomes" id="UP001267003"/>
    </source>
</evidence>
<reference evidence="1" key="1">
    <citation type="submission" date="2023-08" db="EMBL/GenBank/DDBJ databases">
        <authorList>
            <person name="Page C.A."/>
            <person name="Perez-Diaz I.M."/>
        </authorList>
    </citation>
    <scope>NUCLEOTIDE SEQUENCE</scope>
    <source>
        <strain evidence="1">7.8.46</strain>
    </source>
</reference>
<comment type="caution">
    <text evidence="1">The sequence shown here is derived from an EMBL/GenBank/DDBJ whole genome shotgun (WGS) entry which is preliminary data.</text>
</comment>